<dbReference type="Proteomes" id="UP001354971">
    <property type="component" value="Unassembled WGS sequence"/>
</dbReference>
<evidence type="ECO:0000256" key="2">
    <source>
        <dbReference type="ARBA" id="ARBA00023125"/>
    </source>
</evidence>
<keyword evidence="1" id="KW-0805">Transcription regulation</keyword>
<dbReference type="PROSITE" id="PS50977">
    <property type="entry name" value="HTH_TETR_2"/>
    <property type="match status" value="1"/>
</dbReference>
<reference evidence="6 7" key="1">
    <citation type="submission" date="2024-01" db="EMBL/GenBank/DDBJ databases">
        <title>Hyphobacterium bacterium isolated from marine sediment.</title>
        <authorList>
            <person name="Zhao S."/>
        </authorList>
    </citation>
    <scope>NUCLEOTIDE SEQUENCE [LARGE SCALE GENOMIC DNA]</scope>
    <source>
        <strain evidence="7">HN65</strain>
    </source>
</reference>
<accession>A0ABU7LQR3</accession>
<dbReference type="Gene3D" id="1.10.357.10">
    <property type="entry name" value="Tetracycline Repressor, domain 2"/>
    <property type="match status" value="1"/>
</dbReference>
<feature type="domain" description="HTH tetR-type" evidence="5">
    <location>
        <begin position="12"/>
        <end position="72"/>
    </location>
</feature>
<dbReference type="SUPFAM" id="SSF48498">
    <property type="entry name" value="Tetracyclin repressor-like, C-terminal domain"/>
    <property type="match status" value="1"/>
</dbReference>
<proteinExistence type="predicted"/>
<organism evidence="6 7">
    <name type="scientific">Hyphobacterium lacteum</name>
    <dbReference type="NCBI Taxonomy" id="3116575"/>
    <lineage>
        <taxon>Bacteria</taxon>
        <taxon>Pseudomonadati</taxon>
        <taxon>Pseudomonadota</taxon>
        <taxon>Alphaproteobacteria</taxon>
        <taxon>Maricaulales</taxon>
        <taxon>Maricaulaceae</taxon>
        <taxon>Hyphobacterium</taxon>
    </lineage>
</organism>
<dbReference type="SUPFAM" id="SSF46689">
    <property type="entry name" value="Homeodomain-like"/>
    <property type="match status" value="1"/>
</dbReference>
<dbReference type="InterPro" id="IPR050109">
    <property type="entry name" value="HTH-type_TetR-like_transc_reg"/>
</dbReference>
<dbReference type="PANTHER" id="PTHR30055:SF234">
    <property type="entry name" value="HTH-TYPE TRANSCRIPTIONAL REGULATOR BETI"/>
    <property type="match status" value="1"/>
</dbReference>
<dbReference type="InterPro" id="IPR036271">
    <property type="entry name" value="Tet_transcr_reg_TetR-rel_C_sf"/>
</dbReference>
<evidence type="ECO:0000313" key="6">
    <source>
        <dbReference type="EMBL" id="MEE2525976.1"/>
    </source>
</evidence>
<dbReference type="EMBL" id="JAZDRP010000003">
    <property type="protein sequence ID" value="MEE2525976.1"/>
    <property type="molecule type" value="Genomic_DNA"/>
</dbReference>
<evidence type="ECO:0000259" key="5">
    <source>
        <dbReference type="PROSITE" id="PS50977"/>
    </source>
</evidence>
<feature type="DNA-binding region" description="H-T-H motif" evidence="4">
    <location>
        <begin position="35"/>
        <end position="54"/>
    </location>
</feature>
<evidence type="ECO:0000256" key="1">
    <source>
        <dbReference type="ARBA" id="ARBA00023015"/>
    </source>
</evidence>
<sequence length="216" mass="23741">MARKARQIRNAAASREALMEAGARLFARKGFAATSLDAIAEDTGLNKAMVAYYFGSKTGLYQAILDQGVSRVLERVDVEALEARPPDLRLPAFARALARGFEAAPYLPGMLVQDYLSGEQQMRPEAAASLARNFEVTRAIIERGTMAGVFRAVDPHQVHLVLIGALVFFRITKPFRDKMQSAGRLPYSNPDPEDFAEFIGEMIARGLKSDSTPEPH</sequence>
<name>A0ABU7LQR3_9PROT</name>
<keyword evidence="3" id="KW-0804">Transcription</keyword>
<dbReference type="InterPro" id="IPR009057">
    <property type="entry name" value="Homeodomain-like_sf"/>
</dbReference>
<keyword evidence="7" id="KW-1185">Reference proteome</keyword>
<comment type="caution">
    <text evidence="6">The sequence shown here is derived from an EMBL/GenBank/DDBJ whole genome shotgun (WGS) entry which is preliminary data.</text>
</comment>
<dbReference type="RefSeq" id="WP_330198635.1">
    <property type="nucleotide sequence ID" value="NZ_JAZDRP010000003.1"/>
</dbReference>
<dbReference type="PRINTS" id="PR00455">
    <property type="entry name" value="HTHTETR"/>
</dbReference>
<dbReference type="InterPro" id="IPR001647">
    <property type="entry name" value="HTH_TetR"/>
</dbReference>
<evidence type="ECO:0000256" key="3">
    <source>
        <dbReference type="ARBA" id="ARBA00023163"/>
    </source>
</evidence>
<dbReference type="Pfam" id="PF00440">
    <property type="entry name" value="TetR_N"/>
    <property type="match status" value="1"/>
</dbReference>
<protein>
    <submittedName>
        <fullName evidence="6">TetR/AcrR family transcriptional regulator</fullName>
    </submittedName>
</protein>
<keyword evidence="2 4" id="KW-0238">DNA-binding</keyword>
<dbReference type="PANTHER" id="PTHR30055">
    <property type="entry name" value="HTH-TYPE TRANSCRIPTIONAL REGULATOR RUTR"/>
    <property type="match status" value="1"/>
</dbReference>
<evidence type="ECO:0000313" key="7">
    <source>
        <dbReference type="Proteomes" id="UP001354971"/>
    </source>
</evidence>
<gene>
    <name evidence="6" type="ORF">V0U79_06325</name>
</gene>
<evidence type="ECO:0000256" key="4">
    <source>
        <dbReference type="PROSITE-ProRule" id="PRU00335"/>
    </source>
</evidence>